<feature type="domain" description="Dinitrogenase iron-molybdenum cofactor biosynthesis" evidence="1">
    <location>
        <begin position="15"/>
        <end position="104"/>
    </location>
</feature>
<name>A0A0W8E4B6_9ZZZZ</name>
<dbReference type="AlphaFoldDB" id="A0A0W8E4B6"/>
<dbReference type="InterPro" id="IPR003731">
    <property type="entry name" value="Di-Nase_FeMo-co_biosynth"/>
</dbReference>
<dbReference type="Gene3D" id="3.30.420.130">
    <property type="entry name" value="Dinitrogenase iron-molybdenum cofactor biosynthesis domain"/>
    <property type="match status" value="1"/>
</dbReference>
<dbReference type="Pfam" id="PF02579">
    <property type="entry name" value="Nitro_FeMo-Co"/>
    <property type="match status" value="1"/>
</dbReference>
<accession>A0A0W8E4B6</accession>
<dbReference type="EMBL" id="LNQE01001886">
    <property type="protein sequence ID" value="KUG03321.1"/>
    <property type="molecule type" value="Genomic_DNA"/>
</dbReference>
<dbReference type="CDD" id="cd00851">
    <property type="entry name" value="MTH1175"/>
    <property type="match status" value="1"/>
</dbReference>
<comment type="caution">
    <text evidence="2">The sequence shown here is derived from an EMBL/GenBank/DDBJ whole genome shotgun (WGS) entry which is preliminary data.</text>
</comment>
<proteinExistence type="predicted"/>
<dbReference type="SUPFAM" id="SSF53146">
    <property type="entry name" value="Nitrogenase accessory factor-like"/>
    <property type="match status" value="1"/>
</dbReference>
<sequence>MKNIAICSSDDKPTAMVDGRFGRCPYFMVWNCDSSEFKSVENTGIDAAHGAGTGAAQVLLQNKVGAILTTRIGPKAFQVLNAAGIKVYQGQDDISVQELLEKYLNQQLQELKQPNN</sequence>
<protein>
    <recommendedName>
        <fullName evidence="1">Dinitrogenase iron-molybdenum cofactor biosynthesis domain-containing protein</fullName>
    </recommendedName>
</protein>
<evidence type="ECO:0000259" key="1">
    <source>
        <dbReference type="Pfam" id="PF02579"/>
    </source>
</evidence>
<organism evidence="2">
    <name type="scientific">hydrocarbon metagenome</name>
    <dbReference type="NCBI Taxonomy" id="938273"/>
    <lineage>
        <taxon>unclassified sequences</taxon>
        <taxon>metagenomes</taxon>
        <taxon>ecological metagenomes</taxon>
    </lineage>
</organism>
<evidence type="ECO:0000313" key="2">
    <source>
        <dbReference type="EMBL" id="KUG03321.1"/>
    </source>
</evidence>
<reference evidence="2" key="1">
    <citation type="journal article" date="2015" name="Proc. Natl. Acad. Sci. U.S.A.">
        <title>Networks of energetic and metabolic interactions define dynamics in microbial communities.</title>
        <authorList>
            <person name="Embree M."/>
            <person name="Liu J.K."/>
            <person name="Al-Bassam M.M."/>
            <person name="Zengler K."/>
        </authorList>
    </citation>
    <scope>NUCLEOTIDE SEQUENCE</scope>
</reference>
<dbReference type="PANTHER" id="PTHR42983:SF1">
    <property type="entry name" value="IRON-MOLYBDENUM PROTEIN"/>
    <property type="match status" value="1"/>
</dbReference>
<dbReference type="InterPro" id="IPR036105">
    <property type="entry name" value="DiNase_FeMo-co_biosyn_sf"/>
</dbReference>
<gene>
    <name evidence="2" type="ORF">ASZ90_019284</name>
</gene>
<dbReference type="PANTHER" id="PTHR42983">
    <property type="entry name" value="DINITROGENASE IRON-MOLYBDENUM COFACTOR PROTEIN-RELATED"/>
    <property type="match status" value="1"/>
</dbReference>
<dbReference type="InterPro" id="IPR033913">
    <property type="entry name" value="MTH1175_dom"/>
</dbReference>